<dbReference type="PROSITE" id="PS50089">
    <property type="entry name" value="ZF_RING_2"/>
    <property type="match status" value="1"/>
</dbReference>
<feature type="region of interest" description="Disordered" evidence="5">
    <location>
        <begin position="82"/>
        <end position="103"/>
    </location>
</feature>
<dbReference type="AlphaFoldDB" id="A0A9D4FJM1"/>
<dbReference type="InterPro" id="IPR051834">
    <property type="entry name" value="RING_finger_E3_ligase"/>
</dbReference>
<dbReference type="GO" id="GO:0061630">
    <property type="term" value="F:ubiquitin protein ligase activity"/>
    <property type="evidence" value="ECO:0007669"/>
    <property type="project" value="TreeGrafter"/>
</dbReference>
<evidence type="ECO:0000256" key="4">
    <source>
        <dbReference type="PROSITE-ProRule" id="PRU00175"/>
    </source>
</evidence>
<evidence type="ECO:0000256" key="1">
    <source>
        <dbReference type="ARBA" id="ARBA00022723"/>
    </source>
</evidence>
<dbReference type="EMBL" id="JAIWYP010000007">
    <property type="protein sequence ID" value="KAH3797027.1"/>
    <property type="molecule type" value="Genomic_DNA"/>
</dbReference>
<evidence type="ECO:0000259" key="6">
    <source>
        <dbReference type="PROSITE" id="PS50089"/>
    </source>
</evidence>
<evidence type="ECO:0000256" key="2">
    <source>
        <dbReference type="ARBA" id="ARBA00022771"/>
    </source>
</evidence>
<sequence length="385" mass="43768">MCCAVQFPSLSLELSLRHTEDRFTIFDLKTDRQLKLKKDHLGSTSCCEKLMSNSGALKQQTDTSATSCPPATHLPQLVQPISESTSQQKGEDPSAGKKKKWKPVPLADLGFNMSLFPRPCRPEMIDPEEEHRILRAIERDLGAMEETLEKCRNLDVQDFPVSDENASKCAKVLRRDRDRKVRKAARQVKDKHCYTLKNNKGRTKLYIHHRLFKLINLEEKRLYLHLPSQKKNYSIVNKNANSTTDSKSRLKTSDSSLNRRPAPVQNLRHALVETNASQDLATDLISSLINIQHRELTPEDYEILLRLDDTVAPRTINKSLLSCFQTDTVSAETAGDICAVCMDPYVVGENRKFLPCRHVFHCKCIDMWLENSSRICPIDGLPVDA</sequence>
<comment type="caution">
    <text evidence="7">The sequence shown here is derived from an EMBL/GenBank/DDBJ whole genome shotgun (WGS) entry which is preliminary data.</text>
</comment>
<feature type="compositionally biased region" description="Polar residues" evidence="5">
    <location>
        <begin position="235"/>
        <end position="245"/>
    </location>
</feature>
<keyword evidence="1" id="KW-0479">Metal-binding</keyword>
<keyword evidence="2 4" id="KW-0863">Zinc-finger</keyword>
<accession>A0A9D4FJM1</accession>
<dbReference type="PANTHER" id="PTHR45931:SF3">
    <property type="entry name" value="RING ZINC FINGER-CONTAINING PROTEIN"/>
    <property type="match status" value="1"/>
</dbReference>
<dbReference type="InterPro" id="IPR013083">
    <property type="entry name" value="Znf_RING/FYVE/PHD"/>
</dbReference>
<dbReference type="Proteomes" id="UP000828390">
    <property type="component" value="Unassembled WGS sequence"/>
</dbReference>
<keyword evidence="8" id="KW-1185">Reference proteome</keyword>
<gene>
    <name evidence="7" type="ORF">DPMN_150603</name>
</gene>
<feature type="domain" description="RING-type" evidence="6">
    <location>
        <begin position="338"/>
        <end position="379"/>
    </location>
</feature>
<dbReference type="SMART" id="SM00184">
    <property type="entry name" value="RING"/>
    <property type="match status" value="1"/>
</dbReference>
<dbReference type="GO" id="GO:0008270">
    <property type="term" value="F:zinc ion binding"/>
    <property type="evidence" value="ECO:0007669"/>
    <property type="project" value="UniProtKB-KW"/>
</dbReference>
<evidence type="ECO:0000313" key="7">
    <source>
        <dbReference type="EMBL" id="KAH3797027.1"/>
    </source>
</evidence>
<protein>
    <recommendedName>
        <fullName evidence="6">RING-type domain-containing protein</fullName>
    </recommendedName>
</protein>
<proteinExistence type="predicted"/>
<dbReference type="PANTHER" id="PTHR45931">
    <property type="entry name" value="SI:CH211-59O9.10"/>
    <property type="match status" value="1"/>
</dbReference>
<dbReference type="InterPro" id="IPR001841">
    <property type="entry name" value="Znf_RING"/>
</dbReference>
<evidence type="ECO:0000256" key="5">
    <source>
        <dbReference type="SAM" id="MobiDB-lite"/>
    </source>
</evidence>
<keyword evidence="3" id="KW-0862">Zinc</keyword>
<feature type="region of interest" description="Disordered" evidence="5">
    <location>
        <begin position="235"/>
        <end position="262"/>
    </location>
</feature>
<reference evidence="7" key="1">
    <citation type="journal article" date="2019" name="bioRxiv">
        <title>The Genome of the Zebra Mussel, Dreissena polymorpha: A Resource for Invasive Species Research.</title>
        <authorList>
            <person name="McCartney M.A."/>
            <person name="Auch B."/>
            <person name="Kono T."/>
            <person name="Mallez S."/>
            <person name="Zhang Y."/>
            <person name="Obille A."/>
            <person name="Becker A."/>
            <person name="Abrahante J.E."/>
            <person name="Garbe J."/>
            <person name="Badalamenti J.P."/>
            <person name="Herman A."/>
            <person name="Mangelson H."/>
            <person name="Liachko I."/>
            <person name="Sullivan S."/>
            <person name="Sone E.D."/>
            <person name="Koren S."/>
            <person name="Silverstein K.A.T."/>
            <person name="Beckman K.B."/>
            <person name="Gohl D.M."/>
        </authorList>
    </citation>
    <scope>NUCLEOTIDE SEQUENCE</scope>
    <source>
        <strain evidence="7">Duluth1</strain>
        <tissue evidence="7">Whole animal</tissue>
    </source>
</reference>
<name>A0A9D4FJM1_DREPO</name>
<dbReference type="OrthoDB" id="8062037at2759"/>
<evidence type="ECO:0000313" key="8">
    <source>
        <dbReference type="Proteomes" id="UP000828390"/>
    </source>
</evidence>
<organism evidence="7 8">
    <name type="scientific">Dreissena polymorpha</name>
    <name type="common">Zebra mussel</name>
    <name type="synonym">Mytilus polymorpha</name>
    <dbReference type="NCBI Taxonomy" id="45954"/>
    <lineage>
        <taxon>Eukaryota</taxon>
        <taxon>Metazoa</taxon>
        <taxon>Spiralia</taxon>
        <taxon>Lophotrochozoa</taxon>
        <taxon>Mollusca</taxon>
        <taxon>Bivalvia</taxon>
        <taxon>Autobranchia</taxon>
        <taxon>Heteroconchia</taxon>
        <taxon>Euheterodonta</taxon>
        <taxon>Imparidentia</taxon>
        <taxon>Neoheterodontei</taxon>
        <taxon>Myida</taxon>
        <taxon>Dreissenoidea</taxon>
        <taxon>Dreissenidae</taxon>
        <taxon>Dreissena</taxon>
    </lineage>
</organism>
<dbReference type="GO" id="GO:0006511">
    <property type="term" value="P:ubiquitin-dependent protein catabolic process"/>
    <property type="evidence" value="ECO:0007669"/>
    <property type="project" value="TreeGrafter"/>
</dbReference>
<evidence type="ECO:0000256" key="3">
    <source>
        <dbReference type="ARBA" id="ARBA00022833"/>
    </source>
</evidence>
<reference evidence="7" key="2">
    <citation type="submission" date="2020-11" db="EMBL/GenBank/DDBJ databases">
        <authorList>
            <person name="McCartney M.A."/>
            <person name="Auch B."/>
            <person name="Kono T."/>
            <person name="Mallez S."/>
            <person name="Becker A."/>
            <person name="Gohl D.M."/>
            <person name="Silverstein K.A.T."/>
            <person name="Koren S."/>
            <person name="Bechman K.B."/>
            <person name="Herman A."/>
            <person name="Abrahante J.E."/>
            <person name="Garbe J."/>
        </authorList>
    </citation>
    <scope>NUCLEOTIDE SEQUENCE</scope>
    <source>
        <strain evidence="7">Duluth1</strain>
        <tissue evidence="7">Whole animal</tissue>
    </source>
</reference>
<dbReference type="Pfam" id="PF13639">
    <property type="entry name" value="zf-RING_2"/>
    <property type="match status" value="1"/>
</dbReference>
<dbReference type="SUPFAM" id="SSF57850">
    <property type="entry name" value="RING/U-box"/>
    <property type="match status" value="1"/>
</dbReference>
<dbReference type="GO" id="GO:0005634">
    <property type="term" value="C:nucleus"/>
    <property type="evidence" value="ECO:0007669"/>
    <property type="project" value="TreeGrafter"/>
</dbReference>
<dbReference type="Gene3D" id="3.30.40.10">
    <property type="entry name" value="Zinc/RING finger domain, C3HC4 (zinc finger)"/>
    <property type="match status" value="1"/>
</dbReference>